<feature type="region of interest" description="Disordered" evidence="1">
    <location>
        <begin position="47"/>
        <end position="78"/>
    </location>
</feature>
<feature type="compositionally biased region" description="Polar residues" evidence="1">
    <location>
        <begin position="158"/>
        <end position="185"/>
    </location>
</feature>
<proteinExistence type="predicted"/>
<accession>A0A545U4Z9</accession>
<dbReference type="Proteomes" id="UP000315439">
    <property type="component" value="Unassembled WGS sequence"/>
</dbReference>
<sequence>MSLFGHLAKSVRLVECKGLAKKLTPTSSLNSVLLIASLLFSLNSPVSLAEPTSPDNSSTPTQNEQANQNQDKTATNETQNDNEIAVEQTQPVETVNQNSSTAPNNLNNPQVGDGSQSHTDQIEEGTVELSGEKIDEDIVKNNEDKQAPDDTRAENHRQGNNSLDDFKAEQSNPQTPDNSGLSANEHNRLTSSLRENPWVFLHAYNASYDIYSDGDRLGSASRNMLFEDGNWKLQVSTKLKKWMLTLKSREFSKFVIQNNKLFTNEFFTSTKISFKSERKVEQSFDWQQKMEAGKKGKRNWQLPLDQHLYDRMSHLVKLRSDLLSGAKDFNYIISYKGKRKTYSYQITGDETIITPMGEINTIRLDRISGDDSRFSLWLSPEYNYFPIKIAQVEQDKPDVVLTLNKLEFVTPKDDIKQAAR</sequence>
<organism evidence="2 3">
    <name type="scientific">Aliikangiella coralliicola</name>
    <dbReference type="NCBI Taxonomy" id="2592383"/>
    <lineage>
        <taxon>Bacteria</taxon>
        <taxon>Pseudomonadati</taxon>
        <taxon>Pseudomonadota</taxon>
        <taxon>Gammaproteobacteria</taxon>
        <taxon>Oceanospirillales</taxon>
        <taxon>Pleioneaceae</taxon>
        <taxon>Aliikangiella</taxon>
    </lineage>
</organism>
<dbReference type="Pfam" id="PF11306">
    <property type="entry name" value="DUF3108"/>
    <property type="match status" value="1"/>
</dbReference>
<dbReference type="InterPro" id="IPR021457">
    <property type="entry name" value="DUF3108"/>
</dbReference>
<feature type="compositionally biased region" description="Polar residues" evidence="1">
    <location>
        <begin position="53"/>
        <end position="78"/>
    </location>
</feature>
<evidence type="ECO:0000256" key="1">
    <source>
        <dbReference type="SAM" id="MobiDB-lite"/>
    </source>
</evidence>
<feature type="region of interest" description="Disordered" evidence="1">
    <location>
        <begin position="95"/>
        <end position="119"/>
    </location>
</feature>
<dbReference type="EMBL" id="VIKS01000014">
    <property type="protein sequence ID" value="TQV84524.1"/>
    <property type="molecule type" value="Genomic_DNA"/>
</dbReference>
<reference evidence="2 3" key="1">
    <citation type="submission" date="2019-07" db="EMBL/GenBank/DDBJ databases">
        <title>Draft genome for Aliikangiella sp. M105.</title>
        <authorList>
            <person name="Wang G."/>
        </authorList>
    </citation>
    <scope>NUCLEOTIDE SEQUENCE [LARGE SCALE GENOMIC DNA]</scope>
    <source>
        <strain evidence="2 3">M105</strain>
    </source>
</reference>
<gene>
    <name evidence="2" type="ORF">FLL46_23200</name>
</gene>
<dbReference type="AlphaFoldDB" id="A0A545U4Z9"/>
<evidence type="ECO:0000313" key="2">
    <source>
        <dbReference type="EMBL" id="TQV84524.1"/>
    </source>
</evidence>
<dbReference type="RefSeq" id="WP_142934208.1">
    <property type="nucleotide sequence ID" value="NZ_ML660170.1"/>
</dbReference>
<feature type="region of interest" description="Disordered" evidence="1">
    <location>
        <begin position="141"/>
        <end position="185"/>
    </location>
</feature>
<keyword evidence="3" id="KW-1185">Reference proteome</keyword>
<name>A0A545U4Z9_9GAMM</name>
<comment type="caution">
    <text evidence="2">The sequence shown here is derived from an EMBL/GenBank/DDBJ whole genome shotgun (WGS) entry which is preliminary data.</text>
</comment>
<feature type="compositionally biased region" description="Basic and acidic residues" evidence="1">
    <location>
        <begin position="141"/>
        <end position="157"/>
    </location>
</feature>
<evidence type="ECO:0000313" key="3">
    <source>
        <dbReference type="Proteomes" id="UP000315439"/>
    </source>
</evidence>
<protein>
    <submittedName>
        <fullName evidence="2">DUF3108 domain-containing protein</fullName>
    </submittedName>
</protein>
<dbReference type="OrthoDB" id="6007799at2"/>